<evidence type="ECO:0000256" key="2">
    <source>
        <dbReference type="SAM" id="SignalP"/>
    </source>
</evidence>
<feature type="compositionally biased region" description="Low complexity" evidence="1">
    <location>
        <begin position="213"/>
        <end position="245"/>
    </location>
</feature>
<organism evidence="4 5">
    <name type="scientific">Peptostreptococcus porci</name>
    <dbReference type="NCBI Taxonomy" id="2652282"/>
    <lineage>
        <taxon>Bacteria</taxon>
        <taxon>Bacillati</taxon>
        <taxon>Bacillota</taxon>
        <taxon>Clostridia</taxon>
        <taxon>Peptostreptococcales</taxon>
        <taxon>Peptostreptococcaceae</taxon>
        <taxon>Peptostreptococcus</taxon>
    </lineage>
</organism>
<keyword evidence="5" id="KW-1185">Reference proteome</keyword>
<evidence type="ECO:0000256" key="1">
    <source>
        <dbReference type="SAM" id="MobiDB-lite"/>
    </source>
</evidence>
<dbReference type="InterPro" id="IPR025711">
    <property type="entry name" value="PepSY"/>
</dbReference>
<reference evidence="4 5" key="1">
    <citation type="submission" date="2019-08" db="EMBL/GenBank/DDBJ databases">
        <title>In-depth cultivation of the pig gut microbiome towards novel bacterial diversity and tailored functional studies.</title>
        <authorList>
            <person name="Wylensek D."/>
            <person name="Hitch T.C.A."/>
            <person name="Clavel T."/>
        </authorList>
    </citation>
    <scope>NUCLEOTIDE SEQUENCE [LARGE SCALE GENOMIC DNA]</scope>
    <source>
        <strain evidence="4 5">WCA-SAB-591-4A-A</strain>
    </source>
</reference>
<evidence type="ECO:0000313" key="5">
    <source>
        <dbReference type="Proteomes" id="UP000440713"/>
    </source>
</evidence>
<dbReference type="Gene3D" id="3.10.450.40">
    <property type="match status" value="1"/>
</dbReference>
<protein>
    <submittedName>
        <fullName evidence="4">PepSY domain-containing protein</fullName>
    </submittedName>
</protein>
<gene>
    <name evidence="4" type="ORF">FYJ71_00585</name>
</gene>
<feature type="domain" description="PepSY" evidence="3">
    <location>
        <begin position="67"/>
        <end position="113"/>
    </location>
</feature>
<evidence type="ECO:0000259" key="3">
    <source>
        <dbReference type="Pfam" id="PF03413"/>
    </source>
</evidence>
<dbReference type="Proteomes" id="UP000440713">
    <property type="component" value="Unassembled WGS sequence"/>
</dbReference>
<dbReference type="EMBL" id="VUNE01000001">
    <property type="protein sequence ID" value="MST61479.1"/>
    <property type="molecule type" value="Genomic_DNA"/>
</dbReference>
<accession>A0A6N7XE40</accession>
<feature type="signal peptide" evidence="2">
    <location>
        <begin position="1"/>
        <end position="25"/>
    </location>
</feature>
<comment type="caution">
    <text evidence="4">The sequence shown here is derived from an EMBL/GenBank/DDBJ whole genome shotgun (WGS) entry which is preliminary data.</text>
</comment>
<dbReference type="RefSeq" id="WP_154536915.1">
    <property type="nucleotide sequence ID" value="NZ_VUNE01000001.1"/>
</dbReference>
<dbReference type="Pfam" id="PF03413">
    <property type="entry name" value="PepSY"/>
    <property type="match status" value="1"/>
</dbReference>
<dbReference type="AlphaFoldDB" id="A0A6N7XE40"/>
<dbReference type="PROSITE" id="PS51257">
    <property type="entry name" value="PROKAR_LIPOPROTEIN"/>
    <property type="match status" value="1"/>
</dbReference>
<feature type="chain" id="PRO_5038776852" evidence="2">
    <location>
        <begin position="26"/>
        <end position="245"/>
    </location>
</feature>
<name>A0A6N7XE40_9FIRM</name>
<sequence>MNIKNKISNKAIVFTVCLLIGGSLMGCSSNNTEEKEANTPKLENFMDVRTAKIISMQSAMLKFTTENKAGSICSVKLEPVNGKYVYTIDAISKKKKNVILTIDASTGKITNTEEAALDISKKRNLIDFVPVLDLDKAAKFAISKSKNENVQVVSYKLYSKNGLNLYEFELADGTVKFENDTKTENKNDNSEKQTKSFEKITIDAETGKVADPSTLQSSSDTSINSNTTQDSGSTSTSSGTSSQAE</sequence>
<feature type="compositionally biased region" description="Basic and acidic residues" evidence="1">
    <location>
        <begin position="180"/>
        <end position="208"/>
    </location>
</feature>
<feature type="region of interest" description="Disordered" evidence="1">
    <location>
        <begin position="180"/>
        <end position="245"/>
    </location>
</feature>
<proteinExistence type="predicted"/>
<keyword evidence="2" id="KW-0732">Signal</keyword>
<evidence type="ECO:0000313" key="4">
    <source>
        <dbReference type="EMBL" id="MST61479.1"/>
    </source>
</evidence>